<name>A0A4Y1YJV3_9PROT</name>
<protein>
    <recommendedName>
        <fullName evidence="4">DUF2325 domain-containing protein</fullName>
    </recommendedName>
</protein>
<dbReference type="AlphaFoldDB" id="A0A4Y1YJV3"/>
<organism evidence="2 3">
    <name type="scientific">Nitrosomonas stercoris</name>
    <dbReference type="NCBI Taxonomy" id="1444684"/>
    <lineage>
        <taxon>Bacteria</taxon>
        <taxon>Pseudomonadati</taxon>
        <taxon>Pseudomonadota</taxon>
        <taxon>Betaproteobacteria</taxon>
        <taxon>Nitrosomonadales</taxon>
        <taxon>Nitrosomonadaceae</taxon>
        <taxon>Nitrosomonas</taxon>
    </lineage>
</organism>
<gene>
    <name evidence="2" type="ORF">Nstercoris_00597</name>
</gene>
<evidence type="ECO:0000313" key="2">
    <source>
        <dbReference type="EMBL" id="BBL34366.1"/>
    </source>
</evidence>
<reference evidence="2 3" key="1">
    <citation type="submission" date="2019-06" db="EMBL/GenBank/DDBJ databases">
        <title>Nitrosomonas stercoris KYUHI-S whole genome shotgun sequence.</title>
        <authorList>
            <person name="Nakagawa T."/>
            <person name="Tsuchiya Y."/>
            <person name="Takahashi R."/>
        </authorList>
    </citation>
    <scope>NUCLEOTIDE SEQUENCE [LARGE SCALE GENOMIC DNA]</scope>
    <source>
        <strain evidence="2 3">KYUHI-S</strain>
    </source>
</reference>
<accession>A0A4Y1YJV3</accession>
<dbReference type="Pfam" id="PF10087">
    <property type="entry name" value="DUF2325"/>
    <property type="match status" value="1"/>
</dbReference>
<keyword evidence="3" id="KW-1185">Reference proteome</keyword>
<dbReference type="InterPro" id="IPR016772">
    <property type="entry name" value="UCP020408"/>
</dbReference>
<comment type="similarity">
    <text evidence="1">Belongs to the UPF0751 family.</text>
</comment>
<proteinExistence type="inferred from homology"/>
<evidence type="ECO:0008006" key="4">
    <source>
        <dbReference type="Google" id="ProtNLM"/>
    </source>
</evidence>
<evidence type="ECO:0000256" key="1">
    <source>
        <dbReference type="ARBA" id="ARBA00007189"/>
    </source>
</evidence>
<dbReference type="KEGG" id="nst:Nstercoris_00597"/>
<dbReference type="EMBL" id="AP019755">
    <property type="protein sequence ID" value="BBL34366.1"/>
    <property type="molecule type" value="Genomic_DNA"/>
</dbReference>
<dbReference type="Proteomes" id="UP000316473">
    <property type="component" value="Chromosome"/>
</dbReference>
<sequence length="243" mass="27208">MKFPKRARLAVTPRNLPTPVTGLPRHTSAKQLPRWVVNTLTVSIISTAFGKLSQLLASKKSTCSDIAIHHPTERNITFLPHYHNMLWVKTDQLLRSFSKLIADPPQLSHHLLIGQTILCIGGRAELYTDYHRLIETVGGRLMIFRSHDHNPADHLPALLEQASVIICPVDCVNHTDFFAAKQYCQRTDKCCAMLQRSDLSTFSKAIAMLIQKNIYPGIKVDRWDLQHSQPTLATLSATGALTG</sequence>
<evidence type="ECO:0000313" key="3">
    <source>
        <dbReference type="Proteomes" id="UP000316473"/>
    </source>
</evidence>